<organism evidence="2 3">
    <name type="scientific">Candidatus Thalassospirochaeta sargassi</name>
    <dbReference type="NCBI Taxonomy" id="3119039"/>
    <lineage>
        <taxon>Bacteria</taxon>
        <taxon>Pseudomonadati</taxon>
        <taxon>Spirochaetota</taxon>
        <taxon>Spirochaetia</taxon>
        <taxon>Spirochaetales</taxon>
        <taxon>Spirochaetaceae</taxon>
        <taxon>Candidatus Thalassospirochaeta</taxon>
    </lineage>
</organism>
<feature type="transmembrane region" description="Helical" evidence="1">
    <location>
        <begin position="342"/>
        <end position="359"/>
    </location>
</feature>
<accession>A0AAJ1IE33</accession>
<reference evidence="2 3" key="1">
    <citation type="submission" date="2022-12" db="EMBL/GenBank/DDBJ databases">
        <title>Metagenome assembled genome from gulf of manar.</title>
        <authorList>
            <person name="Kohli P."/>
            <person name="Pk S."/>
            <person name="Venkata Ramana C."/>
            <person name="Sasikala C."/>
        </authorList>
    </citation>
    <scope>NUCLEOTIDE SEQUENCE [LARGE SCALE GENOMIC DNA]</scope>
    <source>
        <strain evidence="2">JB008</strain>
    </source>
</reference>
<feature type="transmembrane region" description="Helical" evidence="1">
    <location>
        <begin position="178"/>
        <end position="198"/>
    </location>
</feature>
<evidence type="ECO:0000313" key="3">
    <source>
        <dbReference type="Proteomes" id="UP001221217"/>
    </source>
</evidence>
<evidence type="ECO:0000256" key="1">
    <source>
        <dbReference type="SAM" id="Phobius"/>
    </source>
</evidence>
<gene>
    <name evidence="2" type="ORF">PQJ61_04990</name>
</gene>
<feature type="transmembrane region" description="Helical" evidence="1">
    <location>
        <begin position="6"/>
        <end position="25"/>
    </location>
</feature>
<dbReference type="PANTHER" id="PTHR39556:SF1">
    <property type="entry name" value="PROTEIN, PUTATIVE-RELATED"/>
    <property type="match status" value="1"/>
</dbReference>
<keyword evidence="1" id="KW-1133">Transmembrane helix</keyword>
<proteinExistence type="predicted"/>
<keyword evidence="1" id="KW-0472">Membrane</keyword>
<keyword evidence="1" id="KW-0812">Transmembrane</keyword>
<evidence type="ECO:0000313" key="2">
    <source>
        <dbReference type="EMBL" id="MDC7226103.1"/>
    </source>
</evidence>
<sequence length="431" mass="47341">MIDLLLNLPEMVKILVSLASIIIINKILKNQIIGVLTGTVILAFWCGHSLNSILSISWERLSDRDNLFLLIVVFIIIVLSSQMKSTGMMRDLVQSITRKFSRNKAMAILPAVIGLLPMPGGAMFSAPMVDSCDADDSLDPVLKTRINYWFRHVWEYWWPLYPGVLLAIDISGLSVPTFMLLLFPITIVSITAAWFFLLRKAGKDQVPDKNETEKEESHILFLVSPVIIVMGSYAVLGSLIPALSNYTRYLPIAIGILISIIYLQIVRPLSIVEWREIFRSKTFVNMVVLVALIRIYGAFIEGRLPDGTLLMEALRGELAAAGIPAFLLIMLIPFISGVSTGIAIGTVGAAFPIVISLLGPDPDFALLASTTTLAYTFGHMGQILSPVHVCLLVSNEYFNVGLGQSLRGLIKPAIIVLAAGFLLSRLYLGIL</sequence>
<feature type="transmembrane region" description="Helical" evidence="1">
    <location>
        <begin position="105"/>
        <end position="126"/>
    </location>
</feature>
<dbReference type="Proteomes" id="UP001221217">
    <property type="component" value="Unassembled WGS sequence"/>
</dbReference>
<feature type="transmembrane region" description="Helical" evidence="1">
    <location>
        <begin position="282"/>
        <end position="299"/>
    </location>
</feature>
<dbReference type="PANTHER" id="PTHR39556">
    <property type="entry name" value="PROTEIN, PUTATIVE-RELATED"/>
    <property type="match status" value="1"/>
</dbReference>
<protein>
    <submittedName>
        <fullName evidence="2">DUF401 family protein</fullName>
    </submittedName>
</protein>
<comment type="caution">
    <text evidence="2">The sequence shown here is derived from an EMBL/GenBank/DDBJ whole genome shotgun (WGS) entry which is preliminary data.</text>
</comment>
<feature type="transmembrane region" description="Helical" evidence="1">
    <location>
        <begin position="219"/>
        <end position="243"/>
    </location>
</feature>
<feature type="transmembrane region" description="Helical" evidence="1">
    <location>
        <begin position="249"/>
        <end position="270"/>
    </location>
</feature>
<feature type="transmembrane region" description="Helical" evidence="1">
    <location>
        <begin position="319"/>
        <end position="335"/>
    </location>
</feature>
<dbReference type="AlphaFoldDB" id="A0AAJ1IE33"/>
<dbReference type="Pfam" id="PF04165">
    <property type="entry name" value="DUF401"/>
    <property type="match status" value="1"/>
</dbReference>
<name>A0AAJ1IE33_9SPIO</name>
<dbReference type="EMBL" id="JAQQAL010000011">
    <property type="protein sequence ID" value="MDC7226103.1"/>
    <property type="molecule type" value="Genomic_DNA"/>
</dbReference>
<feature type="transmembrane region" description="Helical" evidence="1">
    <location>
        <begin position="66"/>
        <end position="84"/>
    </location>
</feature>
<feature type="transmembrane region" description="Helical" evidence="1">
    <location>
        <begin position="409"/>
        <end position="428"/>
    </location>
</feature>
<feature type="transmembrane region" description="Helical" evidence="1">
    <location>
        <begin position="32"/>
        <end position="54"/>
    </location>
</feature>
<dbReference type="InterPro" id="IPR007294">
    <property type="entry name" value="DUF401"/>
</dbReference>